<evidence type="ECO:0000313" key="1">
    <source>
        <dbReference type="EMBL" id="CAB4126580.1"/>
    </source>
</evidence>
<organism evidence="1">
    <name type="scientific">uncultured Caudovirales phage</name>
    <dbReference type="NCBI Taxonomy" id="2100421"/>
    <lineage>
        <taxon>Viruses</taxon>
        <taxon>Duplodnaviria</taxon>
        <taxon>Heunggongvirae</taxon>
        <taxon>Uroviricota</taxon>
        <taxon>Caudoviricetes</taxon>
        <taxon>Peduoviridae</taxon>
        <taxon>Maltschvirus</taxon>
        <taxon>Maltschvirus maltsch</taxon>
    </lineage>
</organism>
<reference evidence="1" key="1">
    <citation type="submission" date="2020-04" db="EMBL/GenBank/DDBJ databases">
        <authorList>
            <person name="Chiriac C."/>
            <person name="Salcher M."/>
            <person name="Ghai R."/>
            <person name="Kavagutti S V."/>
        </authorList>
    </citation>
    <scope>NUCLEOTIDE SEQUENCE</scope>
</reference>
<sequence>MKYKPCCDRRCLVAGCEINENGGCYCACRIADALHELQSILKGHTIVSNGAMVYIPDPVKRDEFIEKMNDQEKEKYYKYRLFDVPNLIEFYEKKLKEYE</sequence>
<protein>
    <submittedName>
        <fullName evidence="1">Uncharacterized protein</fullName>
    </submittedName>
</protein>
<dbReference type="EMBL" id="LR796205">
    <property type="protein sequence ID" value="CAB4126580.1"/>
    <property type="molecule type" value="Genomic_DNA"/>
</dbReference>
<name>A0A6J5L267_9CAUD</name>
<proteinExistence type="predicted"/>
<accession>A0A6J5L267</accession>
<gene>
    <name evidence="1" type="ORF">UFOVP80_38</name>
</gene>